<evidence type="ECO:0000313" key="2">
    <source>
        <dbReference type="Proteomes" id="UP000073492"/>
    </source>
</evidence>
<dbReference type="Proteomes" id="UP000073492">
    <property type="component" value="Unassembled WGS sequence"/>
</dbReference>
<comment type="caution">
    <text evidence="1">The sequence shown here is derived from an EMBL/GenBank/DDBJ whole genome shotgun (WGS) entry which is preliminary data.</text>
</comment>
<keyword evidence="2" id="KW-1185">Reference proteome</keyword>
<sequence>MSAYLDDVAGAARSGDLELASLPASSRDFLAQAAFSFLSDRRWAGFKLHLLAKLREVSGGVGTIKFRQHQVPSAVDAVVRYLLLGDYDENDYDDADFEIVEESSPVLFNAYVLQAACDLQIDGLARVAARKFIKLAQEEILRSNYVVRIREVYGSAGPLGVLGSSIMEACAPYADKILGSEVWLKPSEMFDFRHLRAVAVEIEEFASDLRKTMPNPTPSGHDCRKSGCRLKWHICCCEKCQNEVAIKDMVFRRSMMVYCPECGTGGCTVYAMRPDLEAYRDLGRGCLCRRRRRADISVRLRAKRFKEPFRESTWTWKGFLECEDKSGDPAVCTIFTSSQISL</sequence>
<accession>A0A139I0W8</accession>
<name>A0A139I0W8_9PEZI</name>
<dbReference type="EMBL" id="LFZO01000468">
    <property type="protein sequence ID" value="KXT08273.1"/>
    <property type="molecule type" value="Genomic_DNA"/>
</dbReference>
<evidence type="ECO:0000313" key="1">
    <source>
        <dbReference type="EMBL" id="KXT08273.1"/>
    </source>
</evidence>
<dbReference type="AlphaFoldDB" id="A0A139I0W8"/>
<organism evidence="1 2">
    <name type="scientific">Pseudocercospora musae</name>
    <dbReference type="NCBI Taxonomy" id="113226"/>
    <lineage>
        <taxon>Eukaryota</taxon>
        <taxon>Fungi</taxon>
        <taxon>Dikarya</taxon>
        <taxon>Ascomycota</taxon>
        <taxon>Pezizomycotina</taxon>
        <taxon>Dothideomycetes</taxon>
        <taxon>Dothideomycetidae</taxon>
        <taxon>Mycosphaerellales</taxon>
        <taxon>Mycosphaerellaceae</taxon>
        <taxon>Pseudocercospora</taxon>
    </lineage>
</organism>
<protein>
    <submittedName>
        <fullName evidence="1">Uncharacterized protein</fullName>
    </submittedName>
</protein>
<gene>
    <name evidence="1" type="ORF">AC579_7576</name>
</gene>
<proteinExistence type="predicted"/>
<reference evidence="1 2" key="1">
    <citation type="submission" date="2015-07" db="EMBL/GenBank/DDBJ databases">
        <title>Comparative genomics of the Sigatoka disease complex on banana suggests a link between parallel evolutionary changes in Pseudocercospora fijiensis and Pseudocercospora eumusae and increased virulence on the banana host.</title>
        <authorList>
            <person name="Chang T.-C."/>
            <person name="Salvucci A."/>
            <person name="Crous P.W."/>
            <person name="Stergiopoulos I."/>
        </authorList>
    </citation>
    <scope>NUCLEOTIDE SEQUENCE [LARGE SCALE GENOMIC DNA]</scope>
    <source>
        <strain evidence="1 2">CBS 116634</strain>
    </source>
</reference>